<evidence type="ECO:0000313" key="2">
    <source>
        <dbReference type="EMBL" id="MBY8885925.1"/>
    </source>
</evidence>
<organism evidence="2 3">
    <name type="scientific">Streptantibioticus parmotrematis</name>
    <dbReference type="NCBI Taxonomy" id="2873249"/>
    <lineage>
        <taxon>Bacteria</taxon>
        <taxon>Bacillati</taxon>
        <taxon>Actinomycetota</taxon>
        <taxon>Actinomycetes</taxon>
        <taxon>Kitasatosporales</taxon>
        <taxon>Streptomycetaceae</taxon>
        <taxon>Streptantibioticus</taxon>
    </lineage>
</organism>
<accession>A0ABS7QRW5</accession>
<keyword evidence="2" id="KW-0489">Methyltransferase</keyword>
<feature type="region of interest" description="Disordered" evidence="1">
    <location>
        <begin position="1"/>
        <end position="20"/>
    </location>
</feature>
<evidence type="ECO:0000256" key="1">
    <source>
        <dbReference type="SAM" id="MobiDB-lite"/>
    </source>
</evidence>
<proteinExistence type="predicted"/>
<feature type="compositionally biased region" description="Polar residues" evidence="1">
    <location>
        <begin position="1"/>
        <end position="10"/>
    </location>
</feature>
<name>A0ABS7QRW5_9ACTN</name>
<keyword evidence="2" id="KW-0808">Transferase</keyword>
<dbReference type="InterPro" id="IPR029063">
    <property type="entry name" value="SAM-dependent_MTases_sf"/>
</dbReference>
<keyword evidence="3" id="KW-1185">Reference proteome</keyword>
<dbReference type="Pfam" id="PF13489">
    <property type="entry name" value="Methyltransf_23"/>
    <property type="match status" value="1"/>
</dbReference>
<dbReference type="Gene3D" id="3.40.50.150">
    <property type="entry name" value="Vaccinia Virus protein VP39"/>
    <property type="match status" value="1"/>
</dbReference>
<dbReference type="EMBL" id="JAINVZ010000007">
    <property type="protein sequence ID" value="MBY8885925.1"/>
    <property type="molecule type" value="Genomic_DNA"/>
</dbReference>
<sequence length="226" mass="24488">MSTSTTTELTPRQHRTPWVDDPYSHALRTGRGPLFLRRSDGWMLPLEVERWCAEPDAADTELLRRCRGPVLDIGCGPGRLVTALTAYGLPALGLDVSPAAVARTRGMGGAVLRRSVFEPVPGEGRWVTALLADGNVGIGGDPAALLRRVRQLVAVSGVLLVEADAYDVDERFTVRVEDAFGRYGEEFPWARVGSAGVVEAAEAVGWAPLEHWTCDGRRFVTLRPAA</sequence>
<protein>
    <submittedName>
        <fullName evidence="2">Class I SAM-dependent methyltransferase</fullName>
    </submittedName>
</protein>
<comment type="caution">
    <text evidence="2">The sequence shown here is derived from an EMBL/GenBank/DDBJ whole genome shotgun (WGS) entry which is preliminary data.</text>
</comment>
<gene>
    <name evidence="2" type="ORF">K7472_13820</name>
</gene>
<evidence type="ECO:0000313" key="3">
    <source>
        <dbReference type="Proteomes" id="UP001198565"/>
    </source>
</evidence>
<dbReference type="Proteomes" id="UP001198565">
    <property type="component" value="Unassembled WGS sequence"/>
</dbReference>
<dbReference type="CDD" id="cd02440">
    <property type="entry name" value="AdoMet_MTases"/>
    <property type="match status" value="1"/>
</dbReference>
<dbReference type="GO" id="GO:0008168">
    <property type="term" value="F:methyltransferase activity"/>
    <property type="evidence" value="ECO:0007669"/>
    <property type="project" value="UniProtKB-KW"/>
</dbReference>
<reference evidence="2 3" key="1">
    <citation type="submission" date="2021-08" db="EMBL/GenBank/DDBJ databases">
        <title>Streptomyces sp. PTM05 isolated from lichen.</title>
        <authorList>
            <person name="Somphong A."/>
            <person name="Phongsopitanun W."/>
            <person name="Tanasupawat S."/>
        </authorList>
    </citation>
    <scope>NUCLEOTIDE SEQUENCE [LARGE SCALE GENOMIC DNA]</scope>
    <source>
        <strain evidence="2 3">Ptm05</strain>
    </source>
</reference>
<dbReference type="GO" id="GO:0032259">
    <property type="term" value="P:methylation"/>
    <property type="evidence" value="ECO:0007669"/>
    <property type="project" value="UniProtKB-KW"/>
</dbReference>
<dbReference type="RefSeq" id="WP_222977629.1">
    <property type="nucleotide sequence ID" value="NZ_JAINVZ010000007.1"/>
</dbReference>
<dbReference type="SUPFAM" id="SSF53335">
    <property type="entry name" value="S-adenosyl-L-methionine-dependent methyltransferases"/>
    <property type="match status" value="1"/>
</dbReference>